<keyword evidence="5" id="KW-1185">Reference proteome</keyword>
<reference evidence="4 5" key="1">
    <citation type="submission" date="2018-01" db="EMBL/GenBank/DDBJ databases">
        <title>Draft genome of the strawberry crown rot pathogen Phytophthora cactorum.</title>
        <authorList>
            <person name="Armitage A.D."/>
            <person name="Lysoe E."/>
            <person name="Nellist C.F."/>
            <person name="Harrison R.J."/>
            <person name="Brurberg M.B."/>
        </authorList>
    </citation>
    <scope>NUCLEOTIDE SEQUENCE [LARGE SCALE GENOMIC DNA]</scope>
    <source>
        <strain evidence="4 5">10300</strain>
    </source>
</reference>
<dbReference type="AlphaFoldDB" id="A0A329RJX2"/>
<keyword evidence="2" id="KW-1133">Transmembrane helix</keyword>
<name>A0A329RJX2_9STRA</name>
<dbReference type="OrthoDB" id="10272901at2759"/>
<keyword evidence="2" id="KW-0812">Transmembrane</keyword>
<evidence type="ECO:0000256" key="2">
    <source>
        <dbReference type="SAM" id="Phobius"/>
    </source>
</evidence>
<accession>A0A329RJX2</accession>
<feature type="transmembrane region" description="Helical" evidence="2">
    <location>
        <begin position="141"/>
        <end position="161"/>
    </location>
</feature>
<gene>
    <name evidence="4" type="ORF">PC110_g19071</name>
    <name evidence="3" type="ORF">PC117_g14098</name>
</gene>
<dbReference type="EMBL" id="MJFZ01000874">
    <property type="protein sequence ID" value="RAW24499.1"/>
    <property type="molecule type" value="Genomic_DNA"/>
</dbReference>
<proteinExistence type="predicted"/>
<dbReference type="Proteomes" id="UP000736787">
    <property type="component" value="Unassembled WGS sequence"/>
</dbReference>
<sequence length="162" mass="18159">MAPPHSPVDQEIATAHYSPGEPAKDTLSTVFRGRYPQEQNQLRSPLPECRRRSQLWRAAGHDLPVPAELPEWVGYPGTFKCFYEILSDCAPLWISSPSVDGDIKSAKYTPEMHQLRHVHIPRRRWSCGIWAALNPRDPPSAIYAVFVVTSTAGTVALCLLVR</sequence>
<evidence type="ECO:0000256" key="1">
    <source>
        <dbReference type="SAM" id="MobiDB-lite"/>
    </source>
</evidence>
<feature type="region of interest" description="Disordered" evidence="1">
    <location>
        <begin position="1"/>
        <end position="23"/>
    </location>
</feature>
<evidence type="ECO:0000313" key="4">
    <source>
        <dbReference type="EMBL" id="RAW24499.1"/>
    </source>
</evidence>
<comment type="caution">
    <text evidence="4">The sequence shown here is derived from an EMBL/GenBank/DDBJ whole genome shotgun (WGS) entry which is preliminary data.</text>
</comment>
<protein>
    <submittedName>
        <fullName evidence="4">Uncharacterized protein</fullName>
    </submittedName>
</protein>
<organism evidence="4 5">
    <name type="scientific">Phytophthora cactorum</name>
    <dbReference type="NCBI Taxonomy" id="29920"/>
    <lineage>
        <taxon>Eukaryota</taxon>
        <taxon>Sar</taxon>
        <taxon>Stramenopiles</taxon>
        <taxon>Oomycota</taxon>
        <taxon>Peronosporomycetes</taxon>
        <taxon>Peronosporales</taxon>
        <taxon>Peronosporaceae</taxon>
        <taxon>Phytophthora</taxon>
    </lineage>
</organism>
<evidence type="ECO:0000313" key="5">
    <source>
        <dbReference type="Proteomes" id="UP000251314"/>
    </source>
</evidence>
<dbReference type="EMBL" id="RCMK01000431">
    <property type="protein sequence ID" value="KAG2929086.1"/>
    <property type="molecule type" value="Genomic_DNA"/>
</dbReference>
<reference evidence="3" key="2">
    <citation type="submission" date="2018-10" db="EMBL/GenBank/DDBJ databases">
        <title>Effector identification in a new, highly contiguous assembly of the strawberry crown rot pathogen Phytophthora cactorum.</title>
        <authorList>
            <person name="Armitage A.D."/>
            <person name="Nellist C.F."/>
            <person name="Bates H."/>
            <person name="Vickerstaff R.J."/>
            <person name="Harrison R.J."/>
        </authorList>
    </citation>
    <scope>NUCLEOTIDE SEQUENCE</scope>
    <source>
        <strain evidence="3">4040</strain>
    </source>
</reference>
<evidence type="ECO:0000313" key="3">
    <source>
        <dbReference type="EMBL" id="KAG2929086.1"/>
    </source>
</evidence>
<dbReference type="VEuPathDB" id="FungiDB:PC110_g19071"/>
<dbReference type="Proteomes" id="UP000251314">
    <property type="component" value="Unassembled WGS sequence"/>
</dbReference>
<keyword evidence="2" id="KW-0472">Membrane</keyword>